<protein>
    <submittedName>
        <fullName evidence="3">Universal stress family protein</fullName>
    </submittedName>
</protein>
<dbReference type="PRINTS" id="PR01438">
    <property type="entry name" value="UNVRSLSTRESS"/>
</dbReference>
<dbReference type="InterPro" id="IPR006016">
    <property type="entry name" value="UspA"/>
</dbReference>
<evidence type="ECO:0000313" key="4">
    <source>
        <dbReference type="Proteomes" id="UP000070467"/>
    </source>
</evidence>
<dbReference type="Proteomes" id="UP000070467">
    <property type="component" value="Unassembled WGS sequence"/>
</dbReference>
<evidence type="ECO:0000256" key="1">
    <source>
        <dbReference type="ARBA" id="ARBA00008791"/>
    </source>
</evidence>
<proteinExistence type="inferred from homology"/>
<dbReference type="SUPFAM" id="SSF52402">
    <property type="entry name" value="Adenine nucleotide alpha hydrolases-like"/>
    <property type="match status" value="1"/>
</dbReference>
<comment type="caution">
    <text evidence="3">The sequence shown here is derived from an EMBL/GenBank/DDBJ whole genome shotgun (WGS) entry which is preliminary data.</text>
</comment>
<sequence>MENRYSKILIAVDGSRQAEWAFLNAVSIAKRNEDAKLYIASVIDATIATSGLSDPYIFNSFYKKTKRLVDSYVEVAKKQGLHNVVGLVEQGVPKIVLSEDIVDSKDIDLVVCGSSGLTGFKRMLMGSVSEGIVRYAKCNVIIIKEKSIPKDFEPKIAMQFQEADDEE</sequence>
<organism evidence="3 4">
    <name type="scientific">Gemelliphila asaccharolytica</name>
    <dbReference type="NCBI Taxonomy" id="502393"/>
    <lineage>
        <taxon>Bacteria</taxon>
        <taxon>Bacillati</taxon>
        <taxon>Bacillota</taxon>
        <taxon>Bacilli</taxon>
        <taxon>Bacillales</taxon>
        <taxon>Gemellaceae</taxon>
        <taxon>Gemelliphila</taxon>
    </lineage>
</organism>
<dbReference type="RefSeq" id="WP_066129725.1">
    <property type="nucleotide sequence ID" value="NZ_KQ959870.1"/>
</dbReference>
<dbReference type="PANTHER" id="PTHR46268">
    <property type="entry name" value="STRESS RESPONSE PROTEIN NHAX"/>
    <property type="match status" value="1"/>
</dbReference>
<dbReference type="InterPro" id="IPR014729">
    <property type="entry name" value="Rossmann-like_a/b/a_fold"/>
</dbReference>
<evidence type="ECO:0000313" key="3">
    <source>
        <dbReference type="EMBL" id="KXB58308.1"/>
    </source>
</evidence>
<feature type="domain" description="UspA" evidence="2">
    <location>
        <begin position="5"/>
        <end position="144"/>
    </location>
</feature>
<accession>A0ABR5TM62</accession>
<dbReference type="EMBL" id="LSDB01000017">
    <property type="protein sequence ID" value="KXB58308.1"/>
    <property type="molecule type" value="Genomic_DNA"/>
</dbReference>
<dbReference type="Pfam" id="PF00582">
    <property type="entry name" value="Usp"/>
    <property type="match status" value="1"/>
</dbReference>
<keyword evidence="4" id="KW-1185">Reference proteome</keyword>
<dbReference type="InterPro" id="IPR006015">
    <property type="entry name" value="Universal_stress_UspA"/>
</dbReference>
<dbReference type="PANTHER" id="PTHR46268:SF6">
    <property type="entry name" value="UNIVERSAL STRESS PROTEIN UP12"/>
    <property type="match status" value="1"/>
</dbReference>
<name>A0ABR5TM62_9BACL</name>
<dbReference type="CDD" id="cd00293">
    <property type="entry name" value="USP-like"/>
    <property type="match status" value="1"/>
</dbReference>
<gene>
    <name evidence="3" type="ORF">HMPREF1871_00534</name>
</gene>
<dbReference type="Gene3D" id="3.40.50.620">
    <property type="entry name" value="HUPs"/>
    <property type="match status" value="1"/>
</dbReference>
<evidence type="ECO:0000259" key="2">
    <source>
        <dbReference type="Pfam" id="PF00582"/>
    </source>
</evidence>
<comment type="similarity">
    <text evidence="1">Belongs to the universal stress protein A family.</text>
</comment>
<reference evidence="3 4" key="1">
    <citation type="submission" date="2016-01" db="EMBL/GenBank/DDBJ databases">
        <authorList>
            <person name="Mitreva M."/>
            <person name="Pepin K.H."/>
            <person name="Mihindukulasuriya K.A."/>
            <person name="Fulton R."/>
            <person name="Fronick C."/>
            <person name="O'Laughlin M."/>
            <person name="Miner T."/>
            <person name="Herter B."/>
            <person name="Rosa B.A."/>
            <person name="Cordes M."/>
            <person name="Tomlinson C."/>
            <person name="Wollam A."/>
            <person name="Palsikar V.B."/>
            <person name="Mardis E.R."/>
            <person name="Wilson R.K."/>
        </authorList>
    </citation>
    <scope>NUCLEOTIDE SEQUENCE [LARGE SCALE GENOMIC DNA]</scope>
    <source>
        <strain evidence="3 4">KA00071</strain>
    </source>
</reference>